<protein>
    <recommendedName>
        <fullName evidence="5">Exopolyphosphatase</fullName>
    </recommendedName>
</protein>
<evidence type="ECO:0000313" key="4">
    <source>
        <dbReference type="Proteomes" id="UP000009047"/>
    </source>
</evidence>
<dbReference type="EMBL" id="CP002085">
    <property type="protein sequence ID" value="ADK86611.1"/>
    <property type="molecule type" value="Genomic_DNA"/>
</dbReference>
<keyword evidence="4" id="KW-1185">Reference proteome</keyword>
<name>E1QM26_DESB2</name>
<dbReference type="InterPro" id="IPR056362">
    <property type="entry name" value="AtuA-like_ferredoxin_dom"/>
</dbReference>
<dbReference type="HOGENOM" id="CLU_012617_2_1_7"/>
<dbReference type="KEGG" id="dbr:Deba_3258"/>
<organism evidence="3 4">
    <name type="scientific">Desulfarculus baarsii (strain ATCC 33931 / DSM 2075 / LMG 7858 / VKM B-1802 / 2st14)</name>
    <dbReference type="NCBI Taxonomy" id="644282"/>
    <lineage>
        <taxon>Bacteria</taxon>
        <taxon>Pseudomonadati</taxon>
        <taxon>Thermodesulfobacteriota</taxon>
        <taxon>Desulfarculia</taxon>
        <taxon>Desulfarculales</taxon>
        <taxon>Desulfarculaceae</taxon>
        <taxon>Desulfarculus</taxon>
    </lineage>
</organism>
<sequence>MADKQKLIVANCSGFFGDRFSAAKEMVSGGPIDVLTGDYLAELTMAILLRAKQKDPSGGYCSTFLKQMEQVMGPCLDKGVKVVSNAGGLNPQGLAEALIKVAAELGLHPKIAYITGDDLAPRLKDLQEQGEELAHLDTGLPLARSGAFPISANAYLGGWGVAAALAKGADIVVAGRLADAAVVMGPAAWAFGWRQDDWDALAGAAVAGHIVECGCQASGGNYSFIDEVPSFRRVGFPIAEIYPDGSSVITKHPGTGGLVSLGTVTAQLLYEVRGPIYLTPDVGARFDTIELTQQGTDRVLVQGVKGLPAPETTKVCINNFYGHRNTMTVLLTGLDIEKKARIVEESLFDVLGPKESFAVCDVQLLRYDKADPPSNEEAWAHLRVSLMDPDKKKVGRAFSSAVVELALANIPGFTLTSPPSDGSPAIQHWPALIGVDKISQHVFIDGQEIVVPAAGPRTPAKDVAAPAIDIPPAPGGKLVKAPLGRAFATRSGDKGGNANLGVWARTPQAFAWLRQFLTTEKLGQLLPDCAGFATERYELPNLLALNFYIKGLLGEGVAASIKADPQAKTLGEYLRAKIIEMPESII</sequence>
<dbReference type="AlphaFoldDB" id="E1QM26"/>
<dbReference type="InterPro" id="IPR010839">
    <property type="entry name" value="AtuA_N"/>
</dbReference>
<dbReference type="STRING" id="644282.Deba_3258"/>
<dbReference type="OrthoDB" id="9763456at2"/>
<dbReference type="Proteomes" id="UP000009047">
    <property type="component" value="Chromosome"/>
</dbReference>
<evidence type="ECO:0000259" key="1">
    <source>
        <dbReference type="Pfam" id="PF07287"/>
    </source>
</evidence>
<dbReference type="PANTHER" id="PTHR47585">
    <property type="match status" value="1"/>
</dbReference>
<gene>
    <name evidence="3" type="ordered locus">Deba_3258</name>
</gene>
<evidence type="ECO:0008006" key="5">
    <source>
        <dbReference type="Google" id="ProtNLM"/>
    </source>
</evidence>
<dbReference type="PANTHER" id="PTHR47585:SF1">
    <property type="entry name" value="DUF1446 DOMAIN-CONTAINING PROTEIN"/>
    <property type="match status" value="1"/>
</dbReference>
<feature type="domain" description="Acyclic terpene utilisation N-terminal" evidence="1">
    <location>
        <begin position="8"/>
        <end position="442"/>
    </location>
</feature>
<evidence type="ECO:0000259" key="2">
    <source>
        <dbReference type="Pfam" id="PF23544"/>
    </source>
</evidence>
<feature type="domain" description="AtuA-like ferredoxin-fold" evidence="2">
    <location>
        <begin position="487"/>
        <end position="576"/>
    </location>
</feature>
<dbReference type="Pfam" id="PF07287">
    <property type="entry name" value="AtuA"/>
    <property type="match status" value="1"/>
</dbReference>
<dbReference type="Pfam" id="PF23544">
    <property type="entry name" value="AtuA_ferredoxin"/>
    <property type="match status" value="1"/>
</dbReference>
<dbReference type="eggNOG" id="COG3185">
    <property type="taxonomic scope" value="Bacteria"/>
</dbReference>
<accession>E1QM26</accession>
<reference evidence="3 4" key="1">
    <citation type="journal article" date="2010" name="Stand. Genomic Sci.">
        <title>Complete genome sequence of Desulfarculus baarsii type strain (2st14).</title>
        <authorList>
            <person name="Sun H."/>
            <person name="Spring S."/>
            <person name="Lapidus A."/>
            <person name="Davenport K."/>
            <person name="Del Rio T.G."/>
            <person name="Tice H."/>
            <person name="Nolan M."/>
            <person name="Copeland A."/>
            <person name="Cheng J.F."/>
            <person name="Lucas S."/>
            <person name="Tapia R."/>
            <person name="Goodwin L."/>
            <person name="Pitluck S."/>
            <person name="Ivanova N."/>
            <person name="Pagani I."/>
            <person name="Mavromatis K."/>
            <person name="Ovchinnikova G."/>
            <person name="Pati A."/>
            <person name="Chen A."/>
            <person name="Palaniappan K."/>
            <person name="Hauser L."/>
            <person name="Chang Y.J."/>
            <person name="Jeffries C.D."/>
            <person name="Detter J.C."/>
            <person name="Han C."/>
            <person name="Rohde M."/>
            <person name="Brambilla E."/>
            <person name="Goker M."/>
            <person name="Woyke T."/>
            <person name="Bristow J."/>
            <person name="Eisen J.A."/>
            <person name="Markowitz V."/>
            <person name="Hugenholtz P."/>
            <person name="Kyrpides N.C."/>
            <person name="Klenk H.P."/>
            <person name="Land M."/>
        </authorList>
    </citation>
    <scope>NUCLEOTIDE SEQUENCE [LARGE SCALE GENOMIC DNA]</scope>
    <source>
        <strain evidence="4">ATCC 33931 / DSM 2075 / LMG 7858 / VKM B-1802 / 2st14</strain>
    </source>
</reference>
<evidence type="ECO:0000313" key="3">
    <source>
        <dbReference type="EMBL" id="ADK86611.1"/>
    </source>
</evidence>
<proteinExistence type="predicted"/>
<dbReference type="RefSeq" id="WP_013260047.1">
    <property type="nucleotide sequence ID" value="NC_014365.1"/>
</dbReference>